<protein>
    <submittedName>
        <fullName evidence="1">Uncharacterized protein</fullName>
    </submittedName>
</protein>
<gene>
    <name evidence="1" type="ORF">SDC9_152678</name>
</gene>
<name>A0A645ETQ2_9ZZZZ</name>
<sequence length="112" mass="12631">MAFPVPGVEISHDGNLSGVRSPYREEDSIFSLVRHPVCAEKIVKSAMASFTKKIDVCLSCKTQAMDNTALHFFFQQTHPPAYNDVIIADKLGILTKLTYVSRRYVDELHIFI</sequence>
<comment type="caution">
    <text evidence="1">The sequence shown here is derived from an EMBL/GenBank/DDBJ whole genome shotgun (WGS) entry which is preliminary data.</text>
</comment>
<organism evidence="1">
    <name type="scientific">bioreactor metagenome</name>
    <dbReference type="NCBI Taxonomy" id="1076179"/>
    <lineage>
        <taxon>unclassified sequences</taxon>
        <taxon>metagenomes</taxon>
        <taxon>ecological metagenomes</taxon>
    </lineage>
</organism>
<accession>A0A645ETQ2</accession>
<reference evidence="1" key="1">
    <citation type="submission" date="2019-08" db="EMBL/GenBank/DDBJ databases">
        <authorList>
            <person name="Kucharzyk K."/>
            <person name="Murdoch R.W."/>
            <person name="Higgins S."/>
            <person name="Loffler F."/>
        </authorList>
    </citation>
    <scope>NUCLEOTIDE SEQUENCE</scope>
</reference>
<proteinExistence type="predicted"/>
<dbReference type="AlphaFoldDB" id="A0A645ETQ2"/>
<dbReference type="EMBL" id="VSSQ01051340">
    <property type="protein sequence ID" value="MPN05428.1"/>
    <property type="molecule type" value="Genomic_DNA"/>
</dbReference>
<evidence type="ECO:0000313" key="1">
    <source>
        <dbReference type="EMBL" id="MPN05428.1"/>
    </source>
</evidence>